<dbReference type="OrthoDB" id="2404831at2759"/>
<dbReference type="EMBL" id="JAAAJA010000102">
    <property type="protein sequence ID" value="KAG0262256.1"/>
    <property type="molecule type" value="Genomic_DNA"/>
</dbReference>
<dbReference type="AlphaFoldDB" id="A0A9P6Q8H4"/>
<gene>
    <name evidence="2" type="ORF">BG011_000162</name>
</gene>
<evidence type="ECO:0000313" key="3">
    <source>
        <dbReference type="Proteomes" id="UP000726737"/>
    </source>
</evidence>
<proteinExistence type="predicted"/>
<dbReference type="SUPFAM" id="SSF81383">
    <property type="entry name" value="F-box domain"/>
    <property type="match status" value="1"/>
</dbReference>
<keyword evidence="3" id="KW-1185">Reference proteome</keyword>
<sequence>MYTDTIRTSGKDVTEDQLPDFVTAIQDMIIIEKAESQQHASENQSAVSRVPTEVWVHICKYLYMSQLAQLSMTSKYLCDVVASLPLWRTWFMSKRNQIKKLFEHQIGRKDLSVIPKTDSSRFFVRYLCAISLQVCEQCRRMIGAIIRRPVDPNAYPLPVVFSSTMCTGPSGAKEEFSWTIRLCLRCRRDYYRTHEEPIPHDIQESYITKEEIRAKYHIGHHVVKLVSDRRMSAVPALGNHCRYAEIVLLKKARDFFGGDVGIMAHAIPVKEQMVMVRNRIDHFWNIEIPALIADHRPAS</sequence>
<name>A0A9P6Q8H4_9FUNG</name>
<dbReference type="Gene3D" id="1.20.1280.50">
    <property type="match status" value="1"/>
</dbReference>
<dbReference type="Pfam" id="PF12937">
    <property type="entry name" value="F-box-like"/>
    <property type="match status" value="1"/>
</dbReference>
<reference evidence="2" key="1">
    <citation type="journal article" date="2020" name="Fungal Divers.">
        <title>Resolving the Mortierellaceae phylogeny through synthesis of multi-gene phylogenetics and phylogenomics.</title>
        <authorList>
            <person name="Vandepol N."/>
            <person name="Liber J."/>
            <person name="Desiro A."/>
            <person name="Na H."/>
            <person name="Kennedy M."/>
            <person name="Barry K."/>
            <person name="Grigoriev I.V."/>
            <person name="Miller A.N."/>
            <person name="O'Donnell K."/>
            <person name="Stajich J.E."/>
            <person name="Bonito G."/>
        </authorList>
    </citation>
    <scope>NUCLEOTIDE SEQUENCE</scope>
    <source>
        <strain evidence="2">KOD948</strain>
    </source>
</reference>
<dbReference type="InterPro" id="IPR036047">
    <property type="entry name" value="F-box-like_dom_sf"/>
</dbReference>
<dbReference type="InterPro" id="IPR001810">
    <property type="entry name" value="F-box_dom"/>
</dbReference>
<dbReference type="PROSITE" id="PS50181">
    <property type="entry name" value="FBOX"/>
    <property type="match status" value="1"/>
</dbReference>
<feature type="domain" description="F-box" evidence="1">
    <location>
        <begin position="44"/>
        <end position="90"/>
    </location>
</feature>
<dbReference type="Proteomes" id="UP000726737">
    <property type="component" value="Unassembled WGS sequence"/>
</dbReference>
<protein>
    <recommendedName>
        <fullName evidence="1">F-box domain-containing protein</fullName>
    </recommendedName>
</protein>
<comment type="caution">
    <text evidence="2">The sequence shown here is derived from an EMBL/GenBank/DDBJ whole genome shotgun (WGS) entry which is preliminary data.</text>
</comment>
<evidence type="ECO:0000259" key="1">
    <source>
        <dbReference type="PROSITE" id="PS50181"/>
    </source>
</evidence>
<organism evidence="2 3">
    <name type="scientific">Mortierella polycephala</name>
    <dbReference type="NCBI Taxonomy" id="41804"/>
    <lineage>
        <taxon>Eukaryota</taxon>
        <taxon>Fungi</taxon>
        <taxon>Fungi incertae sedis</taxon>
        <taxon>Mucoromycota</taxon>
        <taxon>Mortierellomycotina</taxon>
        <taxon>Mortierellomycetes</taxon>
        <taxon>Mortierellales</taxon>
        <taxon>Mortierellaceae</taxon>
        <taxon>Mortierella</taxon>
    </lineage>
</organism>
<evidence type="ECO:0000313" key="2">
    <source>
        <dbReference type="EMBL" id="KAG0262256.1"/>
    </source>
</evidence>
<accession>A0A9P6Q8H4</accession>
<dbReference type="CDD" id="cd09917">
    <property type="entry name" value="F-box_SF"/>
    <property type="match status" value="1"/>
</dbReference>